<evidence type="ECO:0000256" key="1">
    <source>
        <dbReference type="SAM" id="MobiDB-lite"/>
    </source>
</evidence>
<keyword evidence="3" id="KW-1185">Reference proteome</keyword>
<dbReference type="EnsemblPlants" id="OMERI02G32880.1">
    <property type="protein sequence ID" value="OMERI02G32880.1"/>
    <property type="gene ID" value="OMERI02G32880"/>
</dbReference>
<dbReference type="AlphaFoldDB" id="A0A0E0CS81"/>
<dbReference type="Proteomes" id="UP000008021">
    <property type="component" value="Chromosome 2"/>
</dbReference>
<accession>A0A0E0CS81</accession>
<reference evidence="2" key="2">
    <citation type="submission" date="2018-05" db="EMBL/GenBank/DDBJ databases">
        <title>OmerRS3 (Oryza meridionalis Reference Sequence Version 3).</title>
        <authorList>
            <person name="Zhang J."/>
            <person name="Kudrna D."/>
            <person name="Lee S."/>
            <person name="Talag J."/>
            <person name="Welchert J."/>
            <person name="Wing R.A."/>
        </authorList>
    </citation>
    <scope>NUCLEOTIDE SEQUENCE [LARGE SCALE GENOMIC DNA]</scope>
    <source>
        <strain evidence="2">cv. OR44</strain>
    </source>
</reference>
<dbReference type="HOGENOM" id="CLU_2835488_0_0_1"/>
<sequence>MVKKVRQVPKVESPRSRVTGTWDLMRMSCAVAAEMATEPAAKGLTSSEETELDAIEKKEWRSSGDD</sequence>
<evidence type="ECO:0000313" key="2">
    <source>
        <dbReference type="EnsemblPlants" id="OMERI02G32880.1"/>
    </source>
</evidence>
<proteinExistence type="predicted"/>
<feature type="compositionally biased region" description="Basic and acidic residues" evidence="1">
    <location>
        <begin position="54"/>
        <end position="66"/>
    </location>
</feature>
<feature type="region of interest" description="Disordered" evidence="1">
    <location>
        <begin position="38"/>
        <end position="66"/>
    </location>
</feature>
<organism evidence="2">
    <name type="scientific">Oryza meridionalis</name>
    <dbReference type="NCBI Taxonomy" id="40149"/>
    <lineage>
        <taxon>Eukaryota</taxon>
        <taxon>Viridiplantae</taxon>
        <taxon>Streptophyta</taxon>
        <taxon>Embryophyta</taxon>
        <taxon>Tracheophyta</taxon>
        <taxon>Spermatophyta</taxon>
        <taxon>Magnoliopsida</taxon>
        <taxon>Liliopsida</taxon>
        <taxon>Poales</taxon>
        <taxon>Poaceae</taxon>
        <taxon>BOP clade</taxon>
        <taxon>Oryzoideae</taxon>
        <taxon>Oryzeae</taxon>
        <taxon>Oryzinae</taxon>
        <taxon>Oryza</taxon>
    </lineage>
</organism>
<protein>
    <submittedName>
        <fullName evidence="2">Uncharacterized protein</fullName>
    </submittedName>
</protein>
<reference evidence="2" key="1">
    <citation type="submission" date="2015-04" db="UniProtKB">
        <authorList>
            <consortium name="EnsemblPlants"/>
        </authorList>
    </citation>
    <scope>IDENTIFICATION</scope>
</reference>
<evidence type="ECO:0000313" key="3">
    <source>
        <dbReference type="Proteomes" id="UP000008021"/>
    </source>
</evidence>
<dbReference type="Gramene" id="OMERI02G32880.1">
    <property type="protein sequence ID" value="OMERI02G32880.1"/>
    <property type="gene ID" value="OMERI02G32880"/>
</dbReference>
<name>A0A0E0CS81_9ORYZ</name>